<accession>S4A1S3</accession>
<sequence length="68" mass="6774">MRVRSTILAAVFTASVLALGAGTAAADGGPGYDHEGKGGAFSNVGGPLGITEGVGFSYDHEGTFGHHR</sequence>
<reference evidence="2 3" key="1">
    <citation type="submission" date="2013-02" db="EMBL/GenBank/DDBJ databases">
        <title>Draft Genome Sequence of Streptomyces aurantiacus, Which Produces Setomimycin.</title>
        <authorList>
            <person name="Gruening B.A."/>
            <person name="Praeg A."/>
            <person name="Erxleben A."/>
            <person name="Guenther S."/>
            <person name="Mueller M."/>
        </authorList>
    </citation>
    <scope>NUCLEOTIDE SEQUENCE [LARGE SCALE GENOMIC DNA]</scope>
    <source>
        <strain evidence="2 3">JA 4570</strain>
    </source>
</reference>
<name>S4A1S3_9ACTN</name>
<proteinExistence type="predicted"/>
<dbReference type="AlphaFoldDB" id="S4A1S3"/>
<organism evidence="2 3">
    <name type="scientific">Streptomyces aurantiacus JA 4570</name>
    <dbReference type="NCBI Taxonomy" id="1286094"/>
    <lineage>
        <taxon>Bacteria</taxon>
        <taxon>Bacillati</taxon>
        <taxon>Actinomycetota</taxon>
        <taxon>Actinomycetes</taxon>
        <taxon>Kitasatosporales</taxon>
        <taxon>Streptomycetaceae</taxon>
        <taxon>Streptomyces</taxon>
        <taxon>Streptomyces aurantiacus group</taxon>
    </lineage>
</organism>
<dbReference type="Proteomes" id="UP000014629">
    <property type="component" value="Unassembled WGS sequence"/>
</dbReference>
<dbReference type="PATRIC" id="fig|1286094.4.peg.2184"/>
<dbReference type="EMBL" id="AOPZ01000078">
    <property type="protein sequence ID" value="EPH44650.1"/>
    <property type="molecule type" value="Genomic_DNA"/>
</dbReference>
<protein>
    <submittedName>
        <fullName evidence="2">Uncharacterized protein</fullName>
    </submittedName>
</protein>
<dbReference type="RefSeq" id="WP_016640337.1">
    <property type="nucleotide sequence ID" value="NZ_AOPZ01000078.1"/>
</dbReference>
<evidence type="ECO:0000313" key="2">
    <source>
        <dbReference type="EMBL" id="EPH44650.1"/>
    </source>
</evidence>
<comment type="caution">
    <text evidence="2">The sequence shown here is derived from an EMBL/GenBank/DDBJ whole genome shotgun (WGS) entry which is preliminary data.</text>
</comment>
<feature type="signal peptide" evidence="1">
    <location>
        <begin position="1"/>
        <end position="20"/>
    </location>
</feature>
<feature type="chain" id="PRO_5038878806" evidence="1">
    <location>
        <begin position="21"/>
        <end position="68"/>
    </location>
</feature>
<evidence type="ECO:0000313" key="3">
    <source>
        <dbReference type="Proteomes" id="UP000014629"/>
    </source>
</evidence>
<keyword evidence="1" id="KW-0732">Signal</keyword>
<evidence type="ECO:0000256" key="1">
    <source>
        <dbReference type="SAM" id="SignalP"/>
    </source>
</evidence>
<gene>
    <name evidence="2" type="ORF">STRAU_2208</name>
</gene>
<keyword evidence="3" id="KW-1185">Reference proteome</keyword>